<accession>A0AAE0L483</accession>
<protein>
    <submittedName>
        <fullName evidence="1">Uncharacterized protein</fullName>
    </submittedName>
</protein>
<sequence>MSSVGQFAVSWKCPGGQRAHSGMKAEEATWNEISVNNGDGVRVNAETETEDIQKTSSARLLMSTIFWFPEDVQKIFGDIQKLSSGRLLHVF</sequence>
<name>A0AAE0L483_9CHLO</name>
<dbReference type="Proteomes" id="UP001190700">
    <property type="component" value="Unassembled WGS sequence"/>
</dbReference>
<gene>
    <name evidence="1" type="ORF">CYMTET_20100</name>
</gene>
<evidence type="ECO:0000313" key="2">
    <source>
        <dbReference type="Proteomes" id="UP001190700"/>
    </source>
</evidence>
<reference evidence="1 2" key="1">
    <citation type="journal article" date="2015" name="Genome Biol. Evol.">
        <title>Comparative Genomics of a Bacterivorous Green Alga Reveals Evolutionary Causalities and Consequences of Phago-Mixotrophic Mode of Nutrition.</title>
        <authorList>
            <person name="Burns J.A."/>
            <person name="Paasch A."/>
            <person name="Narechania A."/>
            <person name="Kim E."/>
        </authorList>
    </citation>
    <scope>NUCLEOTIDE SEQUENCE [LARGE SCALE GENOMIC DNA]</scope>
    <source>
        <strain evidence="1 2">PLY_AMNH</strain>
    </source>
</reference>
<evidence type="ECO:0000313" key="1">
    <source>
        <dbReference type="EMBL" id="KAK3271561.1"/>
    </source>
</evidence>
<dbReference type="AlphaFoldDB" id="A0AAE0L483"/>
<comment type="caution">
    <text evidence="1">The sequence shown here is derived from an EMBL/GenBank/DDBJ whole genome shotgun (WGS) entry which is preliminary data.</text>
</comment>
<proteinExistence type="predicted"/>
<keyword evidence="2" id="KW-1185">Reference proteome</keyword>
<organism evidence="1 2">
    <name type="scientific">Cymbomonas tetramitiformis</name>
    <dbReference type="NCBI Taxonomy" id="36881"/>
    <lineage>
        <taxon>Eukaryota</taxon>
        <taxon>Viridiplantae</taxon>
        <taxon>Chlorophyta</taxon>
        <taxon>Pyramimonadophyceae</taxon>
        <taxon>Pyramimonadales</taxon>
        <taxon>Pyramimonadaceae</taxon>
        <taxon>Cymbomonas</taxon>
    </lineage>
</organism>
<dbReference type="EMBL" id="LGRX02009610">
    <property type="protein sequence ID" value="KAK3271561.1"/>
    <property type="molecule type" value="Genomic_DNA"/>
</dbReference>